<evidence type="ECO:0000256" key="1">
    <source>
        <dbReference type="ARBA" id="ARBA00001947"/>
    </source>
</evidence>
<comment type="function">
    <text evidence="2 15">This enzyme scavenges exogenous and endogenous cytidine and 2'-deoxycytidine for UMP synthesis.</text>
</comment>
<evidence type="ECO:0000313" key="18">
    <source>
        <dbReference type="Proteomes" id="UP000030134"/>
    </source>
</evidence>
<feature type="binding site" evidence="14">
    <location>
        <position position="110"/>
    </location>
    <ligand>
        <name>Zn(2+)</name>
        <dbReference type="ChEBI" id="CHEBI:29105"/>
        <note>catalytic</note>
    </ligand>
</feature>
<dbReference type="InterPro" id="IPR016192">
    <property type="entry name" value="APOBEC/CMP_deaminase_Zn-bd"/>
</dbReference>
<evidence type="ECO:0000256" key="2">
    <source>
        <dbReference type="ARBA" id="ARBA00003949"/>
    </source>
</evidence>
<comment type="similarity">
    <text evidence="3 15">Belongs to the cytidine and deoxycytidylate deaminase family.</text>
</comment>
<dbReference type="PANTHER" id="PTHR11644:SF2">
    <property type="entry name" value="CYTIDINE DEAMINASE"/>
    <property type="match status" value="1"/>
</dbReference>
<dbReference type="RefSeq" id="WP_036883374.1">
    <property type="nucleotide sequence ID" value="NZ_JQZW01000008.1"/>
</dbReference>
<dbReference type="EMBL" id="JQZW01000008">
    <property type="protein sequence ID" value="KGN97909.1"/>
    <property type="molecule type" value="Genomic_DNA"/>
</dbReference>
<evidence type="ECO:0000256" key="5">
    <source>
        <dbReference type="ARBA" id="ARBA00018266"/>
    </source>
</evidence>
<dbReference type="GO" id="GO:0008270">
    <property type="term" value="F:zinc ion binding"/>
    <property type="evidence" value="ECO:0007669"/>
    <property type="project" value="UniProtKB-UniRule"/>
</dbReference>
<keyword evidence="18" id="KW-1185">Reference proteome</keyword>
<evidence type="ECO:0000256" key="7">
    <source>
        <dbReference type="ARBA" id="ARBA00022801"/>
    </source>
</evidence>
<evidence type="ECO:0000256" key="3">
    <source>
        <dbReference type="ARBA" id="ARBA00006576"/>
    </source>
</evidence>
<dbReference type="Proteomes" id="UP000030134">
    <property type="component" value="Unassembled WGS sequence"/>
</dbReference>
<keyword evidence="8 14" id="KW-0862">Zinc</keyword>
<evidence type="ECO:0000256" key="10">
    <source>
        <dbReference type="ARBA" id="ARBA00049252"/>
    </source>
</evidence>
<reference evidence="17 18" key="1">
    <citation type="submission" date="2014-08" db="EMBL/GenBank/DDBJ databases">
        <title>Porphyromonas gingivicanis strain:COT-022_OH1391 Genome sequencing.</title>
        <authorList>
            <person name="Wallis C."/>
            <person name="Deusch O."/>
            <person name="O'Flynn C."/>
            <person name="Davis I."/>
            <person name="Jospin G."/>
            <person name="Darling A.E."/>
            <person name="Coil D.A."/>
            <person name="Alexiev A."/>
            <person name="Horsfall A."/>
            <person name="Kirkwood N."/>
            <person name="Harris S."/>
            <person name="Eisen J.A."/>
        </authorList>
    </citation>
    <scope>NUCLEOTIDE SEQUENCE [LARGE SCALE GENOMIC DNA]</scope>
    <source>
        <strain evidence="18">COT-022 OH1391</strain>
    </source>
</reference>
<dbReference type="STRING" id="266762.HQ36_02970"/>
<evidence type="ECO:0000256" key="14">
    <source>
        <dbReference type="PIRSR" id="PIRSR606262-3"/>
    </source>
</evidence>
<evidence type="ECO:0000256" key="9">
    <source>
        <dbReference type="ARBA" id="ARBA00032005"/>
    </source>
</evidence>
<name>A0A0A2GBU8_9PORP</name>
<dbReference type="AlphaFoldDB" id="A0A0A2GBU8"/>
<comment type="catalytic activity">
    <reaction evidence="10 15">
        <text>2'-deoxycytidine + H2O + H(+) = 2'-deoxyuridine + NH4(+)</text>
        <dbReference type="Rhea" id="RHEA:13433"/>
        <dbReference type="ChEBI" id="CHEBI:15377"/>
        <dbReference type="ChEBI" id="CHEBI:15378"/>
        <dbReference type="ChEBI" id="CHEBI:15698"/>
        <dbReference type="ChEBI" id="CHEBI:16450"/>
        <dbReference type="ChEBI" id="CHEBI:28938"/>
        <dbReference type="EC" id="3.5.4.5"/>
    </reaction>
</comment>
<gene>
    <name evidence="17" type="ORF">HQ36_02970</name>
</gene>
<evidence type="ECO:0000256" key="6">
    <source>
        <dbReference type="ARBA" id="ARBA00022723"/>
    </source>
</evidence>
<dbReference type="GO" id="GO:0055086">
    <property type="term" value="P:nucleobase-containing small molecule metabolic process"/>
    <property type="evidence" value="ECO:0007669"/>
    <property type="project" value="UniProtKB-ARBA"/>
</dbReference>
<dbReference type="CDD" id="cd01283">
    <property type="entry name" value="cytidine_deaminase"/>
    <property type="match status" value="1"/>
</dbReference>
<dbReference type="OrthoDB" id="9795347at2"/>
<evidence type="ECO:0000256" key="13">
    <source>
        <dbReference type="PIRSR" id="PIRSR606262-2"/>
    </source>
</evidence>
<evidence type="ECO:0000259" key="16">
    <source>
        <dbReference type="PROSITE" id="PS51747"/>
    </source>
</evidence>
<dbReference type="NCBIfam" id="NF004064">
    <property type="entry name" value="PRK05578.1"/>
    <property type="match status" value="1"/>
</dbReference>
<feature type="binding site" evidence="14">
    <location>
        <position position="72"/>
    </location>
    <ligand>
        <name>Zn(2+)</name>
        <dbReference type="ChEBI" id="CHEBI:29105"/>
        <note>catalytic</note>
    </ligand>
</feature>
<comment type="catalytic activity">
    <reaction evidence="11 15">
        <text>cytidine + H2O + H(+) = uridine + NH4(+)</text>
        <dbReference type="Rhea" id="RHEA:16069"/>
        <dbReference type="ChEBI" id="CHEBI:15377"/>
        <dbReference type="ChEBI" id="CHEBI:15378"/>
        <dbReference type="ChEBI" id="CHEBI:16704"/>
        <dbReference type="ChEBI" id="CHEBI:17562"/>
        <dbReference type="ChEBI" id="CHEBI:28938"/>
        <dbReference type="EC" id="3.5.4.5"/>
    </reaction>
</comment>
<keyword evidence="7 15" id="KW-0378">Hydrolase</keyword>
<dbReference type="InterPro" id="IPR016193">
    <property type="entry name" value="Cytidine_deaminase-like"/>
</dbReference>
<dbReference type="PANTHER" id="PTHR11644">
    <property type="entry name" value="CYTIDINE DEAMINASE"/>
    <property type="match status" value="1"/>
</dbReference>
<dbReference type="eggNOG" id="COG0295">
    <property type="taxonomic scope" value="Bacteria"/>
</dbReference>
<dbReference type="Pfam" id="PF00383">
    <property type="entry name" value="dCMP_cyt_deam_1"/>
    <property type="match status" value="1"/>
</dbReference>
<dbReference type="PROSITE" id="PS51747">
    <property type="entry name" value="CYT_DCMP_DEAMINASES_2"/>
    <property type="match status" value="1"/>
</dbReference>
<feature type="active site" description="Proton donor" evidence="12">
    <location>
        <position position="74"/>
    </location>
</feature>
<evidence type="ECO:0000256" key="8">
    <source>
        <dbReference type="ARBA" id="ARBA00022833"/>
    </source>
</evidence>
<proteinExistence type="inferred from homology"/>
<dbReference type="SUPFAM" id="SSF53927">
    <property type="entry name" value="Cytidine deaminase-like"/>
    <property type="match status" value="1"/>
</dbReference>
<dbReference type="InterPro" id="IPR050202">
    <property type="entry name" value="Cyt/Deoxycyt_deaminase"/>
</dbReference>
<evidence type="ECO:0000256" key="15">
    <source>
        <dbReference type="RuleBase" id="RU364006"/>
    </source>
</evidence>
<dbReference type="GO" id="GO:0042802">
    <property type="term" value="F:identical protein binding"/>
    <property type="evidence" value="ECO:0007669"/>
    <property type="project" value="UniProtKB-ARBA"/>
</dbReference>
<feature type="binding site" evidence="13">
    <location>
        <begin position="61"/>
        <end position="67"/>
    </location>
    <ligand>
        <name>substrate</name>
    </ligand>
</feature>
<sequence>MKSNQVTIPYREIGREEFSDDLLLLEQHAVEAAQKAYAPYSHFYVGAAVRLSSGTIVTGSNQENAAYPSGLCAERTALFSAGALYPNDPVEALLIVAFSQDERVETITPCGACRQVLMEVSGRFNRPFQVIMAGEKRAIVLDDNKGLLPFAFDGSDLPKE</sequence>
<dbReference type="Gene3D" id="3.40.140.10">
    <property type="entry name" value="Cytidine Deaminase, domain 2"/>
    <property type="match status" value="1"/>
</dbReference>
<dbReference type="InterPro" id="IPR006262">
    <property type="entry name" value="Cyt_deam_tetra"/>
</dbReference>
<keyword evidence="6 14" id="KW-0479">Metal-binding</keyword>
<evidence type="ECO:0000256" key="4">
    <source>
        <dbReference type="ARBA" id="ARBA00012783"/>
    </source>
</evidence>
<evidence type="ECO:0000313" key="17">
    <source>
        <dbReference type="EMBL" id="KGN97909.1"/>
    </source>
</evidence>
<feature type="binding site" evidence="14">
    <location>
        <position position="113"/>
    </location>
    <ligand>
        <name>Zn(2+)</name>
        <dbReference type="ChEBI" id="CHEBI:29105"/>
        <note>catalytic</note>
    </ligand>
</feature>
<protein>
    <recommendedName>
        <fullName evidence="5 15">Cytidine deaminase</fullName>
        <ecNumber evidence="4 15">3.5.4.5</ecNumber>
    </recommendedName>
    <alternativeName>
        <fullName evidence="9 15">Cytidine aminohydrolase</fullName>
    </alternativeName>
</protein>
<dbReference type="GO" id="GO:0004126">
    <property type="term" value="F:cytidine deaminase activity"/>
    <property type="evidence" value="ECO:0007669"/>
    <property type="project" value="UniProtKB-UniRule"/>
</dbReference>
<dbReference type="GO" id="GO:0005829">
    <property type="term" value="C:cytosol"/>
    <property type="evidence" value="ECO:0007669"/>
    <property type="project" value="TreeGrafter"/>
</dbReference>
<dbReference type="EC" id="3.5.4.5" evidence="4 15"/>
<accession>A0A0A2GBU8</accession>
<feature type="domain" description="CMP/dCMP-type deaminase" evidence="16">
    <location>
        <begin position="20"/>
        <end position="150"/>
    </location>
</feature>
<evidence type="ECO:0000256" key="11">
    <source>
        <dbReference type="ARBA" id="ARBA00049558"/>
    </source>
</evidence>
<dbReference type="GO" id="GO:0072527">
    <property type="term" value="P:pyrimidine-containing compound metabolic process"/>
    <property type="evidence" value="ECO:0007669"/>
    <property type="project" value="UniProtKB-ARBA"/>
</dbReference>
<dbReference type="NCBIfam" id="TIGR01354">
    <property type="entry name" value="cyt_deam_tetra"/>
    <property type="match status" value="1"/>
</dbReference>
<comment type="caution">
    <text evidence="17">The sequence shown here is derived from an EMBL/GenBank/DDBJ whole genome shotgun (WGS) entry which is preliminary data.</text>
</comment>
<evidence type="ECO:0000256" key="12">
    <source>
        <dbReference type="PIRSR" id="PIRSR606262-1"/>
    </source>
</evidence>
<comment type="cofactor">
    <cofactor evidence="1 14 15">
        <name>Zn(2+)</name>
        <dbReference type="ChEBI" id="CHEBI:29105"/>
    </cofactor>
</comment>
<dbReference type="PROSITE" id="PS00903">
    <property type="entry name" value="CYT_DCMP_DEAMINASES_1"/>
    <property type="match status" value="1"/>
</dbReference>
<dbReference type="InterPro" id="IPR002125">
    <property type="entry name" value="CMP_dCMP_dom"/>
</dbReference>
<organism evidence="17 18">
    <name type="scientific">Porphyromonas gingivicanis</name>
    <dbReference type="NCBI Taxonomy" id="266762"/>
    <lineage>
        <taxon>Bacteria</taxon>
        <taxon>Pseudomonadati</taxon>
        <taxon>Bacteroidota</taxon>
        <taxon>Bacteroidia</taxon>
        <taxon>Bacteroidales</taxon>
        <taxon>Porphyromonadaceae</taxon>
        <taxon>Porphyromonas</taxon>
    </lineage>
</organism>